<reference evidence="1 2" key="1">
    <citation type="journal article" date="2018" name="Mol. Ecol.">
        <title>The obligate alkalophilic soda-lake fungus Sodiomyces alkalinus has shifted to a protein diet.</title>
        <authorList>
            <person name="Grum-Grzhimaylo A.A."/>
            <person name="Falkoski D.L."/>
            <person name="van den Heuvel J."/>
            <person name="Valero-Jimenez C.A."/>
            <person name="Min B."/>
            <person name="Choi I.G."/>
            <person name="Lipzen A."/>
            <person name="Daum C.G."/>
            <person name="Aanen D.K."/>
            <person name="Tsang A."/>
            <person name="Henrissat B."/>
            <person name="Bilanenko E.N."/>
            <person name="de Vries R.P."/>
            <person name="van Kan J.A.L."/>
            <person name="Grigoriev I.V."/>
            <person name="Debets A.J.M."/>
        </authorList>
    </citation>
    <scope>NUCLEOTIDE SEQUENCE [LARGE SCALE GENOMIC DNA]</scope>
    <source>
        <strain evidence="1 2">F11</strain>
    </source>
</reference>
<keyword evidence="2" id="KW-1185">Reference proteome</keyword>
<dbReference type="AlphaFoldDB" id="A0A3N2Q7C4"/>
<dbReference type="GeneID" id="39583191"/>
<proteinExistence type="predicted"/>
<dbReference type="RefSeq" id="XP_028470393.1">
    <property type="nucleotide sequence ID" value="XM_028614713.1"/>
</dbReference>
<name>A0A3N2Q7C4_SODAK</name>
<dbReference type="Proteomes" id="UP000272025">
    <property type="component" value="Unassembled WGS sequence"/>
</dbReference>
<protein>
    <submittedName>
        <fullName evidence="1">Uncharacterized protein</fullName>
    </submittedName>
</protein>
<accession>A0A3N2Q7C4</accession>
<evidence type="ECO:0000313" key="2">
    <source>
        <dbReference type="Proteomes" id="UP000272025"/>
    </source>
</evidence>
<gene>
    <name evidence="1" type="ORF">SODALDRAFT_374895</name>
</gene>
<evidence type="ECO:0000313" key="1">
    <source>
        <dbReference type="EMBL" id="ROT42587.1"/>
    </source>
</evidence>
<organism evidence="1 2">
    <name type="scientific">Sodiomyces alkalinus (strain CBS 110278 / VKM F-3762 / F11)</name>
    <name type="common">Alkaliphilic filamentous fungus</name>
    <dbReference type="NCBI Taxonomy" id="1314773"/>
    <lineage>
        <taxon>Eukaryota</taxon>
        <taxon>Fungi</taxon>
        <taxon>Dikarya</taxon>
        <taxon>Ascomycota</taxon>
        <taxon>Pezizomycotina</taxon>
        <taxon>Sordariomycetes</taxon>
        <taxon>Hypocreomycetidae</taxon>
        <taxon>Glomerellales</taxon>
        <taxon>Plectosphaerellaceae</taxon>
        <taxon>Sodiomyces</taxon>
    </lineage>
</organism>
<dbReference type="EMBL" id="ML119051">
    <property type="protein sequence ID" value="ROT42587.1"/>
    <property type="molecule type" value="Genomic_DNA"/>
</dbReference>
<sequence>MPAHLATFPFLSTTMHQARIRSRARFLHLIAVVGICIISCRKLQSGKWNTHDSLPVERARSVCDSSEFAFKAAG</sequence>